<reference evidence="1 2" key="1">
    <citation type="journal article" date="2018" name="Sci. Rep.">
        <title>Genomic signatures of local adaptation to the degree of environmental predictability in rotifers.</title>
        <authorList>
            <person name="Franch-Gras L."/>
            <person name="Hahn C."/>
            <person name="Garcia-Roger E.M."/>
            <person name="Carmona M.J."/>
            <person name="Serra M."/>
            <person name="Gomez A."/>
        </authorList>
    </citation>
    <scope>NUCLEOTIDE SEQUENCE [LARGE SCALE GENOMIC DNA]</scope>
    <source>
        <strain evidence="1">HYR1</strain>
    </source>
</reference>
<keyword evidence="2" id="KW-1185">Reference proteome</keyword>
<name>A0A3M7S4A2_BRAPC</name>
<organism evidence="1 2">
    <name type="scientific">Brachionus plicatilis</name>
    <name type="common">Marine rotifer</name>
    <name type="synonym">Brachionus muelleri</name>
    <dbReference type="NCBI Taxonomy" id="10195"/>
    <lineage>
        <taxon>Eukaryota</taxon>
        <taxon>Metazoa</taxon>
        <taxon>Spiralia</taxon>
        <taxon>Gnathifera</taxon>
        <taxon>Rotifera</taxon>
        <taxon>Eurotatoria</taxon>
        <taxon>Monogononta</taxon>
        <taxon>Pseudotrocha</taxon>
        <taxon>Ploima</taxon>
        <taxon>Brachionidae</taxon>
        <taxon>Brachionus</taxon>
    </lineage>
</organism>
<comment type="caution">
    <text evidence="1">The sequence shown here is derived from an EMBL/GenBank/DDBJ whole genome shotgun (WGS) entry which is preliminary data.</text>
</comment>
<dbReference type="EMBL" id="REGN01002064">
    <property type="protein sequence ID" value="RNA30636.1"/>
    <property type="molecule type" value="Genomic_DNA"/>
</dbReference>
<gene>
    <name evidence="1" type="ORF">BpHYR1_027818</name>
</gene>
<accession>A0A3M7S4A2</accession>
<protein>
    <submittedName>
        <fullName evidence="1">Uncharacterized protein</fullName>
    </submittedName>
</protein>
<dbReference type="AlphaFoldDB" id="A0A3M7S4A2"/>
<evidence type="ECO:0000313" key="2">
    <source>
        <dbReference type="Proteomes" id="UP000276133"/>
    </source>
</evidence>
<sequence>MNISSVSINVANTLLLFSLNNLPNNSHRRFSSCRGTRCSNKKLTLKKLFKLIRLKKLIWHCELFHKNRR</sequence>
<dbReference type="Proteomes" id="UP000276133">
    <property type="component" value="Unassembled WGS sequence"/>
</dbReference>
<evidence type="ECO:0000313" key="1">
    <source>
        <dbReference type="EMBL" id="RNA30636.1"/>
    </source>
</evidence>
<proteinExistence type="predicted"/>